<organism evidence="1 2">
    <name type="scientific">Lindgomyces ingoldianus</name>
    <dbReference type="NCBI Taxonomy" id="673940"/>
    <lineage>
        <taxon>Eukaryota</taxon>
        <taxon>Fungi</taxon>
        <taxon>Dikarya</taxon>
        <taxon>Ascomycota</taxon>
        <taxon>Pezizomycotina</taxon>
        <taxon>Dothideomycetes</taxon>
        <taxon>Pleosporomycetidae</taxon>
        <taxon>Pleosporales</taxon>
        <taxon>Lindgomycetaceae</taxon>
        <taxon>Lindgomyces</taxon>
    </lineage>
</organism>
<gene>
    <name evidence="1" type="ORF">BDR25DRAFT_342475</name>
</gene>
<reference evidence="1" key="1">
    <citation type="journal article" date="2020" name="Stud. Mycol.">
        <title>101 Dothideomycetes genomes: a test case for predicting lifestyles and emergence of pathogens.</title>
        <authorList>
            <person name="Haridas S."/>
            <person name="Albert R."/>
            <person name="Binder M."/>
            <person name="Bloem J."/>
            <person name="Labutti K."/>
            <person name="Salamov A."/>
            <person name="Andreopoulos B."/>
            <person name="Baker S."/>
            <person name="Barry K."/>
            <person name="Bills G."/>
            <person name="Bluhm B."/>
            <person name="Cannon C."/>
            <person name="Castanera R."/>
            <person name="Culley D."/>
            <person name="Daum C."/>
            <person name="Ezra D."/>
            <person name="Gonzalez J."/>
            <person name="Henrissat B."/>
            <person name="Kuo A."/>
            <person name="Liang C."/>
            <person name="Lipzen A."/>
            <person name="Lutzoni F."/>
            <person name="Magnuson J."/>
            <person name="Mondo S."/>
            <person name="Nolan M."/>
            <person name="Ohm R."/>
            <person name="Pangilinan J."/>
            <person name="Park H.-J."/>
            <person name="Ramirez L."/>
            <person name="Alfaro M."/>
            <person name="Sun H."/>
            <person name="Tritt A."/>
            <person name="Yoshinaga Y."/>
            <person name="Zwiers L.-H."/>
            <person name="Turgeon B."/>
            <person name="Goodwin S."/>
            <person name="Spatafora J."/>
            <person name="Crous P."/>
            <person name="Grigoriev I."/>
        </authorList>
    </citation>
    <scope>NUCLEOTIDE SEQUENCE</scope>
    <source>
        <strain evidence="1">ATCC 200398</strain>
    </source>
</reference>
<dbReference type="Proteomes" id="UP000799755">
    <property type="component" value="Unassembled WGS sequence"/>
</dbReference>
<protein>
    <submittedName>
        <fullName evidence="1">Uncharacterized protein</fullName>
    </submittedName>
</protein>
<name>A0ACB6QXU5_9PLEO</name>
<accession>A0ACB6QXU5</accession>
<comment type="caution">
    <text evidence="1">The sequence shown here is derived from an EMBL/GenBank/DDBJ whole genome shotgun (WGS) entry which is preliminary data.</text>
</comment>
<evidence type="ECO:0000313" key="2">
    <source>
        <dbReference type="Proteomes" id="UP000799755"/>
    </source>
</evidence>
<proteinExistence type="predicted"/>
<keyword evidence="2" id="KW-1185">Reference proteome</keyword>
<dbReference type="EMBL" id="MU003504">
    <property type="protein sequence ID" value="KAF2471874.1"/>
    <property type="molecule type" value="Genomic_DNA"/>
</dbReference>
<sequence>MGTSRAENGSQARPYKRKLTEKRRMQNRAAQRTYRERRKERLDLLEQALASSRTKDQAVQQTNTTTVAPSQLHPLTSNMPHGASTIQIALPAFEGNNREEGLLVNEAPHTLLSEPSLPPIEATLNDLTTPGKKTSDLVLNFSLHSDLTEKVVAKERNSQSRSNAAGEAPFVPHTKGTTVPFPLERSAGTSSKSDFLSSTLPRASEISINLMEKLELLNEDDGHNLANFAVTEKLDLRKVVLEGLRILKFQSSEYRAIASNPNMNPTHTPRGVPELPQSAPSTNLDQLVPILPNPYNNNIYLRHQTMQEAFCQNSRAIGLSLEQVMKPDCRSPFYSSSAACLAPTICNTIPSDLQPTPTQIQFPHHPFLDLLPFPWFRSRVIALDALAPSGYSRVELKMDILGGGLNCWKSRGSAAGQPWDRKSWEAEPWFLAKWAWLLEQDGEIERQSKWWRGLRGE</sequence>
<evidence type="ECO:0000313" key="1">
    <source>
        <dbReference type="EMBL" id="KAF2471874.1"/>
    </source>
</evidence>